<evidence type="ECO:0000313" key="3">
    <source>
        <dbReference type="Proteomes" id="UP001345219"/>
    </source>
</evidence>
<organism evidence="2 3">
    <name type="scientific">Trapa incisa</name>
    <dbReference type="NCBI Taxonomy" id="236973"/>
    <lineage>
        <taxon>Eukaryota</taxon>
        <taxon>Viridiplantae</taxon>
        <taxon>Streptophyta</taxon>
        <taxon>Embryophyta</taxon>
        <taxon>Tracheophyta</taxon>
        <taxon>Spermatophyta</taxon>
        <taxon>Magnoliopsida</taxon>
        <taxon>eudicotyledons</taxon>
        <taxon>Gunneridae</taxon>
        <taxon>Pentapetalae</taxon>
        <taxon>rosids</taxon>
        <taxon>malvids</taxon>
        <taxon>Myrtales</taxon>
        <taxon>Lythraceae</taxon>
        <taxon>Trapa</taxon>
    </lineage>
</organism>
<feature type="domain" description="F-box" evidence="1">
    <location>
        <begin position="4"/>
        <end position="44"/>
    </location>
</feature>
<accession>A0AAN7JIT8</accession>
<dbReference type="InterPro" id="IPR001810">
    <property type="entry name" value="F-box_dom"/>
</dbReference>
<reference evidence="2 3" key="1">
    <citation type="journal article" date="2023" name="Hortic Res">
        <title>Pangenome of water caltrop reveals structural variations and asymmetric subgenome divergence after allopolyploidization.</title>
        <authorList>
            <person name="Zhang X."/>
            <person name="Chen Y."/>
            <person name="Wang L."/>
            <person name="Yuan Y."/>
            <person name="Fang M."/>
            <person name="Shi L."/>
            <person name="Lu R."/>
            <person name="Comes H.P."/>
            <person name="Ma Y."/>
            <person name="Chen Y."/>
            <person name="Huang G."/>
            <person name="Zhou Y."/>
            <person name="Zheng Z."/>
            <person name="Qiu Y."/>
        </authorList>
    </citation>
    <scope>NUCLEOTIDE SEQUENCE [LARGE SCALE GENOMIC DNA]</scope>
    <source>
        <tissue evidence="2">Roots</tissue>
    </source>
</reference>
<evidence type="ECO:0000313" key="2">
    <source>
        <dbReference type="EMBL" id="KAK4745192.1"/>
    </source>
</evidence>
<evidence type="ECO:0000259" key="1">
    <source>
        <dbReference type="Pfam" id="PF12937"/>
    </source>
</evidence>
<dbReference type="PANTHER" id="PTHR31215">
    <property type="entry name" value="OS05G0510400 PROTEIN-RELATED"/>
    <property type="match status" value="1"/>
</dbReference>
<dbReference type="InterPro" id="IPR044809">
    <property type="entry name" value="AUF1-like"/>
</dbReference>
<dbReference type="Proteomes" id="UP001345219">
    <property type="component" value="Chromosome 9"/>
</dbReference>
<dbReference type="Gene3D" id="3.80.10.10">
    <property type="entry name" value="Ribonuclease Inhibitor"/>
    <property type="match status" value="1"/>
</dbReference>
<proteinExistence type="predicted"/>
<keyword evidence="3" id="KW-1185">Reference proteome</keyword>
<dbReference type="InterPro" id="IPR032675">
    <property type="entry name" value="LRR_dom_sf"/>
</dbReference>
<gene>
    <name evidence="2" type="ORF">SAY87_011504</name>
</gene>
<dbReference type="InterPro" id="IPR036047">
    <property type="entry name" value="F-box-like_dom_sf"/>
</dbReference>
<dbReference type="AlphaFoldDB" id="A0AAN7JIT8"/>
<name>A0AAN7JIT8_9MYRT</name>
<comment type="caution">
    <text evidence="2">The sequence shown here is derived from an EMBL/GenBank/DDBJ whole genome shotgun (WGS) entry which is preliminary data.</text>
</comment>
<dbReference type="SUPFAM" id="SSF81383">
    <property type="entry name" value="F-box domain"/>
    <property type="match status" value="1"/>
</dbReference>
<sequence length="313" mass="34389">MDYFDQIPDPLIIQIFGCISDVKTLSRCRAVCRRFNFLVQQSESLLLRVDKVVSDSDLDSLFFFSFLRTLFKSILSTFLCPKAFTLPATDDAPASPARILRAFYRIQELDIELPAGDLRLEKGTVVRYKATFGATLKSCVILGFGGQRSCGFTEELRERVVWVISVLMAAFARHAYVAREVVGPNVDLVRLTVKDQDGEGEVTMDRRGLAECREAAVSAGSQSQSDEAIRNAMPSVRMRMRHLKYVEIGSGVCLEGATLVVVRPSGSHGGTTTGDEEVEDAALAMGTFGGGVYGKVVQALLKSRSYSLEMNSL</sequence>
<dbReference type="EMBL" id="JAXIOK010000022">
    <property type="protein sequence ID" value="KAK4745192.1"/>
    <property type="molecule type" value="Genomic_DNA"/>
</dbReference>
<dbReference type="Pfam" id="PF12937">
    <property type="entry name" value="F-box-like"/>
    <property type="match status" value="1"/>
</dbReference>
<protein>
    <recommendedName>
        <fullName evidence="1">F-box domain-containing protein</fullName>
    </recommendedName>
</protein>